<reference evidence="1" key="1">
    <citation type="journal article" date="2020" name="Stud. Mycol.">
        <title>101 Dothideomycetes genomes: a test case for predicting lifestyles and emergence of pathogens.</title>
        <authorList>
            <person name="Haridas S."/>
            <person name="Albert R."/>
            <person name="Binder M."/>
            <person name="Bloem J."/>
            <person name="Labutti K."/>
            <person name="Salamov A."/>
            <person name="Andreopoulos B."/>
            <person name="Baker S."/>
            <person name="Barry K."/>
            <person name="Bills G."/>
            <person name="Bluhm B."/>
            <person name="Cannon C."/>
            <person name="Castanera R."/>
            <person name="Culley D."/>
            <person name="Daum C."/>
            <person name="Ezra D."/>
            <person name="Gonzalez J."/>
            <person name="Henrissat B."/>
            <person name="Kuo A."/>
            <person name="Liang C."/>
            <person name="Lipzen A."/>
            <person name="Lutzoni F."/>
            <person name="Magnuson J."/>
            <person name="Mondo S."/>
            <person name="Nolan M."/>
            <person name="Ohm R."/>
            <person name="Pangilinan J."/>
            <person name="Park H.-J."/>
            <person name="Ramirez L."/>
            <person name="Alfaro M."/>
            <person name="Sun H."/>
            <person name="Tritt A."/>
            <person name="Yoshinaga Y."/>
            <person name="Zwiers L.-H."/>
            <person name="Turgeon B."/>
            <person name="Goodwin S."/>
            <person name="Spatafora J."/>
            <person name="Crous P."/>
            <person name="Grigoriev I."/>
        </authorList>
    </citation>
    <scope>NUCLEOTIDE SEQUENCE</scope>
    <source>
        <strain evidence="1">CBS 107.79</strain>
    </source>
</reference>
<organism evidence="1 2">
    <name type="scientific">Bimuria novae-zelandiae CBS 107.79</name>
    <dbReference type="NCBI Taxonomy" id="1447943"/>
    <lineage>
        <taxon>Eukaryota</taxon>
        <taxon>Fungi</taxon>
        <taxon>Dikarya</taxon>
        <taxon>Ascomycota</taxon>
        <taxon>Pezizomycotina</taxon>
        <taxon>Dothideomycetes</taxon>
        <taxon>Pleosporomycetidae</taxon>
        <taxon>Pleosporales</taxon>
        <taxon>Massarineae</taxon>
        <taxon>Didymosphaeriaceae</taxon>
        <taxon>Bimuria</taxon>
    </lineage>
</organism>
<gene>
    <name evidence="1" type="ORF">BU23DRAFT_597213</name>
</gene>
<sequence length="543" mass="61145">MPAPPTQEWLAKQYHSGRFDLLNAHVLHDNEQEALTKAFDDLAIEISGVSRVKRTSLVSHIQSQLPRDLPTVFADHLYRMLVYLSTAPLYRAPDAPLPGSLSVSEIQHALAWLLPGRQLYMSETGNMGRMRTPADGRRLLFQSLAERHISTPESPNKEAARRDYAHRNAFDMEYAKKFARSTEYLNSILTEWCKINRDDDGDEMFHDVLDVLHKNVPDNFPYGSKRDDLRPLAKELKADFELHNLAIPRVDLKEFVRALLILQIEQAEHARSSLEPAASQSFDEAAASVMATFACDDKELAAAFPEGQDLVAWPAFDQGLKQIAHLFDPLYRVVIDVFLDGHAADTDIVSLYEVPPELQTGQQTQGGHYILSVSWLTLTCALLPALVDLDDFHTVVRWYNRITDVKPDSDAIWAHVRPQVLKEGQDRPATTVLAFSCQDQASGGRFKAGVMVAVDYDRNRGRDLLYSLHIFQLAPSARYAKLLGQTCQKESDTRLVFGDASQTQAPYRIELHMEKMEAKVEALASGQSHTIKLDALEVWKDGE</sequence>
<accession>A0A6A5VN42</accession>
<evidence type="ECO:0000313" key="1">
    <source>
        <dbReference type="EMBL" id="KAF1976386.1"/>
    </source>
</evidence>
<name>A0A6A5VN42_9PLEO</name>
<dbReference type="OrthoDB" id="5377405at2759"/>
<dbReference type="EMBL" id="ML976667">
    <property type="protein sequence ID" value="KAF1976386.1"/>
    <property type="molecule type" value="Genomic_DNA"/>
</dbReference>
<evidence type="ECO:0008006" key="3">
    <source>
        <dbReference type="Google" id="ProtNLM"/>
    </source>
</evidence>
<evidence type="ECO:0000313" key="2">
    <source>
        <dbReference type="Proteomes" id="UP000800036"/>
    </source>
</evidence>
<keyword evidence="2" id="KW-1185">Reference proteome</keyword>
<dbReference type="Proteomes" id="UP000800036">
    <property type="component" value="Unassembled WGS sequence"/>
</dbReference>
<protein>
    <recommendedName>
        <fullName evidence="3">TLDc domain-containing protein</fullName>
    </recommendedName>
</protein>
<dbReference type="AlphaFoldDB" id="A0A6A5VN42"/>
<proteinExistence type="predicted"/>